<keyword evidence="9" id="KW-0044">Antibiotic</keyword>
<organism evidence="12">
    <name type="scientific">Callorhinchus milii</name>
    <name type="common">Ghost shark</name>
    <dbReference type="NCBI Taxonomy" id="7868"/>
    <lineage>
        <taxon>Eukaryota</taxon>
        <taxon>Metazoa</taxon>
        <taxon>Chordata</taxon>
        <taxon>Craniata</taxon>
        <taxon>Vertebrata</taxon>
        <taxon>Chondrichthyes</taxon>
        <taxon>Holocephali</taxon>
        <taxon>Chimaeriformes</taxon>
        <taxon>Callorhinchidae</taxon>
        <taxon>Callorhinchus</taxon>
    </lineage>
</organism>
<evidence type="ECO:0000256" key="9">
    <source>
        <dbReference type="ARBA" id="ARBA00023022"/>
    </source>
</evidence>
<reference evidence="14" key="1">
    <citation type="journal article" date="2006" name="Science">
        <title>Ancient noncoding elements conserved in the human genome.</title>
        <authorList>
            <person name="Venkatesh B."/>
            <person name="Kirkness E.F."/>
            <person name="Loh Y.H."/>
            <person name="Halpern A.L."/>
            <person name="Lee A.P."/>
            <person name="Johnson J."/>
            <person name="Dandona N."/>
            <person name="Viswanathan L.D."/>
            <person name="Tay A."/>
            <person name="Venter J.C."/>
            <person name="Strausberg R.L."/>
            <person name="Brenner S."/>
        </authorList>
    </citation>
    <scope>NUCLEOTIDE SEQUENCE [LARGE SCALE GENOMIC DNA]</scope>
</reference>
<dbReference type="AlphaFoldDB" id="V9LG19"/>
<comment type="function">
    <text evidence="1">Has an antimicrobial activity.</text>
</comment>
<evidence type="ECO:0000256" key="10">
    <source>
        <dbReference type="ARBA" id="ARBA00023157"/>
    </source>
</evidence>
<dbReference type="GO" id="GO:0042742">
    <property type="term" value="P:defense response to bacterium"/>
    <property type="evidence" value="ECO:0007669"/>
    <property type="project" value="UniProtKB-KW"/>
</dbReference>
<evidence type="ECO:0000256" key="4">
    <source>
        <dbReference type="ARBA" id="ARBA00020494"/>
    </source>
</evidence>
<dbReference type="Gene3D" id="4.10.40.50">
    <property type="match status" value="1"/>
</dbReference>
<keyword evidence="10" id="KW-1015">Disulfide bond</keyword>
<accession>V9LG19</accession>
<keyword evidence="14" id="KW-1185">Reference proteome</keyword>
<evidence type="ECO:0000256" key="5">
    <source>
        <dbReference type="ARBA" id="ARBA00022525"/>
    </source>
</evidence>
<dbReference type="GO" id="GO:0061844">
    <property type="term" value="P:antimicrobial humoral immune response mediated by antimicrobial peptide"/>
    <property type="evidence" value="ECO:0007669"/>
    <property type="project" value="TreeGrafter"/>
</dbReference>
<sequence length="85" mass="9620">MRSHLSRALAVSCILCLLCSITVQSATGPNVQREQLVQRIRRSMLWRWITQRPVGATCRDNSECITNYCAIQDTTAQCSLQTFSE</sequence>
<name>V9LG19_CALMI</name>
<dbReference type="OMA" id="YCRRNIC"/>
<dbReference type="PANTHER" id="PTHR21007">
    <property type="entry name" value="LIVER EXPRESSED ANTIMICROBIAL PEPTIDE 2"/>
    <property type="match status" value="1"/>
</dbReference>
<evidence type="ECO:0000256" key="1">
    <source>
        <dbReference type="ARBA" id="ARBA00002585"/>
    </source>
</evidence>
<evidence type="ECO:0000313" key="14">
    <source>
        <dbReference type="Proteomes" id="UP000314986"/>
    </source>
</evidence>
<evidence type="ECO:0000313" key="12">
    <source>
        <dbReference type="EMBL" id="AFP11861.1"/>
    </source>
</evidence>
<dbReference type="RefSeq" id="XP_007895115.1">
    <property type="nucleotide sequence ID" value="XM_007896924.2"/>
</dbReference>
<dbReference type="PANTHER" id="PTHR21007:SF1">
    <property type="entry name" value="LIVER-EXPRESSED ANTIMICROBIAL PEPTIDE 2"/>
    <property type="match status" value="1"/>
</dbReference>
<protein>
    <recommendedName>
        <fullName evidence="4">Liver-expressed antimicrobial peptide 2</fullName>
    </recommendedName>
</protein>
<dbReference type="InterPro" id="IPR009955">
    <property type="entry name" value="LEAP-2"/>
</dbReference>
<dbReference type="GeneTree" id="ENSGT01150000288921"/>
<reference evidence="13" key="4">
    <citation type="submission" date="2025-05" db="UniProtKB">
        <authorList>
            <consortium name="Ensembl"/>
        </authorList>
    </citation>
    <scope>IDENTIFICATION</scope>
</reference>
<evidence type="ECO:0000256" key="11">
    <source>
        <dbReference type="SAM" id="SignalP"/>
    </source>
</evidence>
<keyword evidence="6" id="KW-0929">Antimicrobial</keyword>
<dbReference type="Ensembl" id="ENSCMIT00000012807.1">
    <property type="protein sequence ID" value="ENSCMIP00000012519.1"/>
    <property type="gene ID" value="ENSCMIG00000006353.1"/>
</dbReference>
<dbReference type="GeneID" id="103180858"/>
<proteinExistence type="evidence at transcript level"/>
<reference evidence="12 14" key="3">
    <citation type="journal article" date="2014" name="Nature">
        <title>Elephant shark genome provides unique insights into gnathostome evolution.</title>
        <authorList>
            <consortium name="International Elephant Shark Genome Sequencing Consortium"/>
            <person name="Venkatesh B."/>
            <person name="Lee A.P."/>
            <person name="Ravi V."/>
            <person name="Maurya A.K."/>
            <person name="Lian M.M."/>
            <person name="Swann J.B."/>
            <person name="Ohta Y."/>
            <person name="Flajnik M.F."/>
            <person name="Sutoh Y."/>
            <person name="Kasahara M."/>
            <person name="Hoon S."/>
            <person name="Gangu V."/>
            <person name="Roy S.W."/>
            <person name="Irimia M."/>
            <person name="Korzh V."/>
            <person name="Kondrychyn I."/>
            <person name="Lim Z.W."/>
            <person name="Tay B.H."/>
            <person name="Tohari S."/>
            <person name="Kong K.W."/>
            <person name="Ho S."/>
            <person name="Lorente-Galdos B."/>
            <person name="Quilez J."/>
            <person name="Marques-Bonet T."/>
            <person name="Raney B.J."/>
            <person name="Ingham P.W."/>
            <person name="Tay A."/>
            <person name="Hillier L.W."/>
            <person name="Minx P."/>
            <person name="Boehm T."/>
            <person name="Wilson R.K."/>
            <person name="Brenner S."/>
            <person name="Warren W.C."/>
        </authorList>
    </citation>
    <scope>NUCLEOTIDE SEQUENCE</scope>
    <source>
        <tissue evidence="12">Intestine</tissue>
    </source>
</reference>
<dbReference type="Pfam" id="PF07359">
    <property type="entry name" value="LEAP-2"/>
    <property type="match status" value="1"/>
</dbReference>
<evidence type="ECO:0000256" key="2">
    <source>
        <dbReference type="ARBA" id="ARBA00004613"/>
    </source>
</evidence>
<comment type="similarity">
    <text evidence="3">Belongs to the LEAP2 family.</text>
</comment>
<dbReference type="EMBL" id="JW879344">
    <property type="protein sequence ID" value="AFP11861.1"/>
    <property type="molecule type" value="mRNA"/>
</dbReference>
<evidence type="ECO:0000256" key="7">
    <source>
        <dbReference type="ARBA" id="ARBA00022685"/>
    </source>
</evidence>
<feature type="chain" id="PRO_5044739662" description="Liver-expressed antimicrobial peptide 2" evidence="11">
    <location>
        <begin position="26"/>
        <end position="85"/>
    </location>
</feature>
<dbReference type="OrthoDB" id="8567247at2759"/>
<keyword evidence="7" id="KW-0165">Cleavage on pair of basic residues</keyword>
<reference evidence="14" key="2">
    <citation type="journal article" date="2007" name="PLoS Biol.">
        <title>Survey sequencing and comparative analysis of the elephant shark (Callorhinchus milii) genome.</title>
        <authorList>
            <person name="Venkatesh B."/>
            <person name="Kirkness E.F."/>
            <person name="Loh Y.H."/>
            <person name="Halpern A.L."/>
            <person name="Lee A.P."/>
            <person name="Johnson J."/>
            <person name="Dandona N."/>
            <person name="Viswanathan L.D."/>
            <person name="Tay A."/>
            <person name="Venter J.C."/>
            <person name="Strausberg R.L."/>
            <person name="Brenner S."/>
        </authorList>
    </citation>
    <scope>NUCLEOTIDE SEQUENCE [LARGE SCALE GENOMIC DNA]</scope>
</reference>
<dbReference type="KEGG" id="cmk:103180858"/>
<keyword evidence="5" id="KW-0964">Secreted</keyword>
<keyword evidence="8 11" id="KW-0732">Signal</keyword>
<comment type="subcellular location">
    <subcellularLocation>
        <location evidence="2">Secreted</location>
    </subcellularLocation>
</comment>
<evidence type="ECO:0000313" key="13">
    <source>
        <dbReference type="Ensembl" id="ENSCMIP00000012519.1"/>
    </source>
</evidence>
<feature type="signal peptide" evidence="11">
    <location>
        <begin position="1"/>
        <end position="25"/>
    </location>
</feature>
<evidence type="ECO:0000256" key="8">
    <source>
        <dbReference type="ARBA" id="ARBA00022729"/>
    </source>
</evidence>
<gene>
    <name evidence="13" type="primary">LOC103180858</name>
</gene>
<dbReference type="GO" id="GO:0005576">
    <property type="term" value="C:extracellular region"/>
    <property type="evidence" value="ECO:0007669"/>
    <property type="project" value="UniProtKB-SubCell"/>
</dbReference>
<evidence type="ECO:0000256" key="6">
    <source>
        <dbReference type="ARBA" id="ARBA00022529"/>
    </source>
</evidence>
<dbReference type="Proteomes" id="UP000314986">
    <property type="component" value="Unassembled WGS sequence"/>
</dbReference>
<evidence type="ECO:0000256" key="3">
    <source>
        <dbReference type="ARBA" id="ARBA00008047"/>
    </source>
</evidence>